<dbReference type="Gene3D" id="3.30.70.270">
    <property type="match status" value="1"/>
</dbReference>
<keyword evidence="2" id="KW-0808">Transferase</keyword>
<dbReference type="InterPro" id="IPR040572">
    <property type="entry name" value="TackOD1"/>
</dbReference>
<dbReference type="InterPro" id="IPR000160">
    <property type="entry name" value="GGDEF_dom"/>
</dbReference>
<dbReference type="RefSeq" id="WP_205311940.1">
    <property type="nucleotide sequence ID" value="NZ_JAERPS020000006.1"/>
</dbReference>
<name>A0ABS7XEX9_9GAMM</name>
<dbReference type="Proteomes" id="UP000663814">
    <property type="component" value="Unassembled WGS sequence"/>
</dbReference>
<dbReference type="InterPro" id="IPR043128">
    <property type="entry name" value="Rev_trsase/Diguanyl_cyclase"/>
</dbReference>
<dbReference type="EMBL" id="JAERPS020000006">
    <property type="protein sequence ID" value="MBZ9613243.1"/>
    <property type="molecule type" value="Genomic_DNA"/>
</dbReference>
<evidence type="ECO:0000313" key="3">
    <source>
        <dbReference type="Proteomes" id="UP000663814"/>
    </source>
</evidence>
<reference evidence="2 3" key="2">
    <citation type="submission" date="2021-08" db="EMBL/GenBank/DDBJ databases">
        <title>Rheinheimera aquimaris sp. nov., isolated from seawater of the East Sea in Korea.</title>
        <authorList>
            <person name="Kim K.H."/>
            <person name="Wenting R."/>
            <person name="Kim K.R."/>
            <person name="Jeon C.O."/>
        </authorList>
    </citation>
    <scope>NUCLEOTIDE SEQUENCE [LARGE SCALE GENOMIC DNA]</scope>
    <source>
        <strain evidence="2 3">MA-13</strain>
    </source>
</reference>
<evidence type="ECO:0000259" key="1">
    <source>
        <dbReference type="PROSITE" id="PS50887"/>
    </source>
</evidence>
<protein>
    <submittedName>
        <fullName evidence="2">Diguanylate cyclase</fullName>
        <ecNumber evidence="2">2.7.7.65</ecNumber>
    </submittedName>
</protein>
<keyword evidence="2" id="KW-0548">Nucleotidyltransferase</keyword>
<accession>A0ABS7XEX9</accession>
<comment type="caution">
    <text evidence="2">The sequence shown here is derived from an EMBL/GenBank/DDBJ whole genome shotgun (WGS) entry which is preliminary data.</text>
</comment>
<keyword evidence="3" id="KW-1185">Reference proteome</keyword>
<reference evidence="2 3" key="1">
    <citation type="submission" date="2020-12" db="EMBL/GenBank/DDBJ databases">
        <authorList>
            <person name="Ruan W."/>
            <person name="Khan S.A."/>
            <person name="Jeon C.O."/>
        </authorList>
    </citation>
    <scope>NUCLEOTIDE SEQUENCE [LARGE SCALE GENOMIC DNA]</scope>
    <source>
        <strain evidence="2 3">MA-13</strain>
    </source>
</reference>
<dbReference type="Pfam" id="PF00990">
    <property type="entry name" value="GGDEF"/>
    <property type="match status" value="1"/>
</dbReference>
<dbReference type="PROSITE" id="PS50887">
    <property type="entry name" value="GGDEF"/>
    <property type="match status" value="1"/>
</dbReference>
<proteinExistence type="predicted"/>
<gene>
    <name evidence="2" type="ORF">I4W93_016755</name>
</gene>
<dbReference type="Pfam" id="PF18551">
    <property type="entry name" value="TackOD1"/>
    <property type="match status" value="1"/>
</dbReference>
<organism evidence="2 3">
    <name type="scientific">Rheinheimera maricola</name>
    <dbReference type="NCBI Taxonomy" id="2793282"/>
    <lineage>
        <taxon>Bacteria</taxon>
        <taxon>Pseudomonadati</taxon>
        <taxon>Pseudomonadota</taxon>
        <taxon>Gammaproteobacteria</taxon>
        <taxon>Chromatiales</taxon>
        <taxon>Chromatiaceae</taxon>
        <taxon>Rheinheimera</taxon>
    </lineage>
</organism>
<feature type="domain" description="GGDEF" evidence="1">
    <location>
        <begin position="355"/>
        <end position="467"/>
    </location>
</feature>
<sequence>MKKSPFQFIFAETNAVLLEHSITLSQLEQINWQQVSFLVLDATNLSAAYAALVQLRQQALPQVYLRPIVFVAAKGSREGWQWQAADAVIEKDTDHAIDWSVWSEQLEGINRWIDTLPVIAGAVDGHLPVRLLRLLASRQIDAAPLASADICTGFIYPLLQPLFTKQDMGAIQMLAFLEEQRLLSPTLFERAHFCPHCDSAFLNFKETCIECGSQDLDVVELVHHFKCAFTADISRFKRGGDSLVCPKCDKQLRHIGVDYDKPSVVNKCRVCQHVSQDANVMAKCFSCGCSTETKFLDLRRVNRYQLTSVGLNAAFYGLQTYFTNILEEELQLVSLREFELFVSIETARIARYGKSQSALAIVRLIGLDKIHFELGSKSKQVFSELAGIFKAVLRDTDVVTAYNESVFAILMTETSKDKADLALNRLNKAVERLFSENLDRTLDMQIQAVNVEAELQVKQTLEQFLNN</sequence>
<evidence type="ECO:0000313" key="2">
    <source>
        <dbReference type="EMBL" id="MBZ9613243.1"/>
    </source>
</evidence>
<dbReference type="GO" id="GO:0052621">
    <property type="term" value="F:diguanylate cyclase activity"/>
    <property type="evidence" value="ECO:0007669"/>
    <property type="project" value="UniProtKB-EC"/>
</dbReference>
<dbReference type="EC" id="2.7.7.65" evidence="2"/>